<dbReference type="SMART" id="SM00283">
    <property type="entry name" value="MA"/>
    <property type="match status" value="1"/>
</dbReference>
<dbReference type="RefSeq" id="WP_317965903.1">
    <property type="nucleotide sequence ID" value="NZ_CP129118.1"/>
</dbReference>
<name>A0ABZ0L239_9BACL</name>
<dbReference type="EMBL" id="CP129118">
    <property type="protein sequence ID" value="WOV86581.1"/>
    <property type="molecule type" value="Genomic_DNA"/>
</dbReference>
<evidence type="ECO:0000256" key="2">
    <source>
        <dbReference type="PROSITE-ProRule" id="PRU00284"/>
    </source>
</evidence>
<dbReference type="InterPro" id="IPR044398">
    <property type="entry name" value="Globin-sensor_dom"/>
</dbReference>
<dbReference type="Gene3D" id="1.10.287.950">
    <property type="entry name" value="Methyl-accepting chemotaxis protein"/>
    <property type="match status" value="1"/>
</dbReference>
<dbReference type="Gene3D" id="1.10.490.10">
    <property type="entry name" value="Globins"/>
    <property type="match status" value="1"/>
</dbReference>
<evidence type="ECO:0000313" key="4">
    <source>
        <dbReference type="EMBL" id="WOV86581.1"/>
    </source>
</evidence>
<evidence type="ECO:0000259" key="3">
    <source>
        <dbReference type="PROSITE" id="PS50111"/>
    </source>
</evidence>
<dbReference type="InterPro" id="IPR004089">
    <property type="entry name" value="MCPsignal_dom"/>
</dbReference>
<protein>
    <submittedName>
        <fullName evidence="4">Globin-coupled sensor protein</fullName>
    </submittedName>
</protein>
<dbReference type="CDD" id="cd01068">
    <property type="entry name" value="globin_sensor"/>
    <property type="match status" value="1"/>
</dbReference>
<reference evidence="4 5" key="1">
    <citation type="submission" date="2023-06" db="EMBL/GenBank/DDBJ databases">
        <title>Sporosarcina sp. nov., isolated from Korean tranditional fermented seafood 'Jeotgal'.</title>
        <authorList>
            <person name="Yang A.I."/>
            <person name="Shin N.-R."/>
        </authorList>
    </citation>
    <scope>NUCLEOTIDE SEQUENCE [LARGE SCALE GENOMIC DNA]</scope>
    <source>
        <strain evidence="4 5">T2O-4</strain>
    </source>
</reference>
<feature type="domain" description="Methyl-accepting transducer" evidence="3">
    <location>
        <begin position="186"/>
        <end position="429"/>
    </location>
</feature>
<dbReference type="PANTHER" id="PTHR32089:SF118">
    <property type="entry name" value="HEME-BASED AEROTACTIC TRANSDUCER HEMAT"/>
    <property type="match status" value="1"/>
</dbReference>
<accession>A0ABZ0L239</accession>
<sequence length="431" mass="48230">MALFTKKKNLTATSLQERAKQELQNVSIAADLPNDIKTQLAMIDITENDLAILRVLIPEVKTNAKSIVANFYINLENEESLKKIITKNSTIERLQITLEKHISEMFDGQIDRNYIDTRHRIAIIHARIGLEPKWYLSAFQDLLNSFFAVIETTQMNGTDKVIAINSIAKILNFEQQLVLEVYEQETEQQLIDENEKTTALMEEIQQSSQVLYEVIDKTNNDVHDMTQVLETLHSLADDNTVLADEISSASKQEHDALQKTESQSEEIQSNMDSIHVRAEELKALTVRISSIAHIVTDIANQTNLLSLNASIEAARAGEHGKGFAVVAGEVGKLAANTKASVEEIGVILDETEKKTNLIVKEVSELRTLVDKEHEQISLSSNSFASIVESMTTMQARNIKLHDDVEKIFNSVKSFQQSTEEISASAHALSEM</sequence>
<dbReference type="Proteomes" id="UP001303902">
    <property type="component" value="Chromosome"/>
</dbReference>
<dbReference type="Pfam" id="PF00015">
    <property type="entry name" value="MCPsignal"/>
    <property type="match status" value="1"/>
</dbReference>
<dbReference type="PROSITE" id="PS50111">
    <property type="entry name" value="CHEMOTAXIS_TRANSDUC_2"/>
    <property type="match status" value="1"/>
</dbReference>
<dbReference type="SUPFAM" id="SSF46458">
    <property type="entry name" value="Globin-like"/>
    <property type="match status" value="1"/>
</dbReference>
<organism evidence="4 5">
    <name type="scientific">Sporosarcina oncorhynchi</name>
    <dbReference type="NCBI Taxonomy" id="3056444"/>
    <lineage>
        <taxon>Bacteria</taxon>
        <taxon>Bacillati</taxon>
        <taxon>Bacillota</taxon>
        <taxon>Bacilli</taxon>
        <taxon>Bacillales</taxon>
        <taxon>Caryophanaceae</taxon>
        <taxon>Sporosarcina</taxon>
    </lineage>
</organism>
<dbReference type="InterPro" id="IPR012292">
    <property type="entry name" value="Globin/Proto"/>
</dbReference>
<keyword evidence="1 2" id="KW-0807">Transducer</keyword>
<dbReference type="SUPFAM" id="SSF58104">
    <property type="entry name" value="Methyl-accepting chemotaxis protein (MCP) signaling domain"/>
    <property type="match status" value="1"/>
</dbReference>
<dbReference type="Pfam" id="PF11563">
    <property type="entry name" value="Protoglobin"/>
    <property type="match status" value="1"/>
</dbReference>
<dbReference type="InterPro" id="IPR009050">
    <property type="entry name" value="Globin-like_sf"/>
</dbReference>
<evidence type="ECO:0000313" key="5">
    <source>
        <dbReference type="Proteomes" id="UP001303902"/>
    </source>
</evidence>
<proteinExistence type="predicted"/>
<dbReference type="InterPro" id="IPR039379">
    <property type="entry name" value="Protoglobin_sensor_dom"/>
</dbReference>
<dbReference type="PANTHER" id="PTHR32089">
    <property type="entry name" value="METHYL-ACCEPTING CHEMOTAXIS PROTEIN MCPB"/>
    <property type="match status" value="1"/>
</dbReference>
<gene>
    <name evidence="4" type="ORF">QWT69_11770</name>
</gene>
<keyword evidence="5" id="KW-1185">Reference proteome</keyword>
<evidence type="ECO:0000256" key="1">
    <source>
        <dbReference type="ARBA" id="ARBA00023224"/>
    </source>
</evidence>